<dbReference type="AlphaFoldDB" id="A0A3G5FH10"/>
<feature type="domain" description="Carbohydrate kinase PfkB" evidence="7">
    <location>
        <begin position="11"/>
        <end position="297"/>
    </location>
</feature>
<accession>A0A3G5FH10</accession>
<dbReference type="GO" id="GO:0005829">
    <property type="term" value="C:cytosol"/>
    <property type="evidence" value="ECO:0007669"/>
    <property type="project" value="TreeGrafter"/>
</dbReference>
<comment type="catalytic activity">
    <reaction evidence="6">
        <text>D-tagatofuranose 6-phosphate + ATP = D-tagatofuranose 1,6-bisphosphate + ADP + H(+)</text>
        <dbReference type="Rhea" id="RHEA:12420"/>
        <dbReference type="ChEBI" id="CHEBI:15378"/>
        <dbReference type="ChEBI" id="CHEBI:30616"/>
        <dbReference type="ChEBI" id="CHEBI:58694"/>
        <dbReference type="ChEBI" id="CHEBI:58695"/>
        <dbReference type="ChEBI" id="CHEBI:456216"/>
        <dbReference type="EC" id="2.7.1.144"/>
    </reaction>
</comment>
<evidence type="ECO:0000256" key="4">
    <source>
        <dbReference type="ARBA" id="ARBA00022777"/>
    </source>
</evidence>
<proteinExistence type="inferred from homology"/>
<dbReference type="SUPFAM" id="SSF53613">
    <property type="entry name" value="Ribokinase-like"/>
    <property type="match status" value="1"/>
</dbReference>
<dbReference type="PANTHER" id="PTHR46566:SF5">
    <property type="entry name" value="1-PHOSPHOFRUCTOKINASE"/>
    <property type="match status" value="1"/>
</dbReference>
<dbReference type="GO" id="GO:0008443">
    <property type="term" value="F:phosphofructokinase activity"/>
    <property type="evidence" value="ECO:0007669"/>
    <property type="project" value="TreeGrafter"/>
</dbReference>
<protein>
    <recommendedName>
        <fullName evidence="6">Tagatose-6-phosphate kinase</fullName>
        <ecNumber evidence="6">2.7.1.144</ecNumber>
    </recommendedName>
</protein>
<dbReference type="PROSITE" id="PS00584">
    <property type="entry name" value="PFKB_KINASES_2"/>
    <property type="match status" value="1"/>
</dbReference>
<dbReference type="Gene3D" id="3.40.1190.20">
    <property type="match status" value="1"/>
</dbReference>
<keyword evidence="6" id="KW-0423">Lactose metabolism</keyword>
<dbReference type="CDD" id="cd01164">
    <property type="entry name" value="FruK_PfkB_like"/>
    <property type="match status" value="1"/>
</dbReference>
<dbReference type="GO" id="GO:0005524">
    <property type="term" value="F:ATP binding"/>
    <property type="evidence" value="ECO:0007669"/>
    <property type="project" value="UniProtKB-KW"/>
</dbReference>
<keyword evidence="3 6" id="KW-0547">Nucleotide-binding</keyword>
<evidence type="ECO:0000259" key="7">
    <source>
        <dbReference type="Pfam" id="PF00294"/>
    </source>
</evidence>
<evidence type="ECO:0000256" key="6">
    <source>
        <dbReference type="PIRNR" id="PIRNR000535"/>
    </source>
</evidence>
<dbReference type="UniPathway" id="UPA00704">
    <property type="reaction ID" value="UER00715"/>
</dbReference>
<evidence type="ECO:0000256" key="5">
    <source>
        <dbReference type="ARBA" id="ARBA00022840"/>
    </source>
</evidence>
<sequence length="317" mass="35479">MILTITLNPSMDYVYYKDTFELGGHNRVNNPTKMPGGKGINASRTILLLNGDVLSFNLLGGDNGKLIAKYIQKESFNSTNLFIEEDSRNAITIIHDNGKQTEIVEKGPYVDNNVEKLIFSTIKDIIQSTEEINIVSINGTVNSDNKNFYYQLLTMFKEEITRNLIILMDLSQHHLKNIVLDTNQYFPDFIKPNIEEFGELVGHNFTTKKEILHYLKNNEFKIPFIVVSCGGDGAVAKVDSTVYDVNIPKINVVNPTGSGDATVGGIAFGFQNNWKKEDILKWSMACGIANTMEKGVGVVDKETVKTIIHKIHLVPMN</sequence>
<dbReference type="InterPro" id="IPR017583">
    <property type="entry name" value="Tagatose/fructose_Pkinase"/>
</dbReference>
<evidence type="ECO:0000256" key="3">
    <source>
        <dbReference type="ARBA" id="ARBA00022741"/>
    </source>
</evidence>
<keyword evidence="2 6" id="KW-0808">Transferase</keyword>
<dbReference type="EC" id="2.7.1.144" evidence="6"/>
<evidence type="ECO:0000256" key="1">
    <source>
        <dbReference type="ARBA" id="ARBA00005380"/>
    </source>
</evidence>
<dbReference type="PANTHER" id="PTHR46566">
    <property type="entry name" value="1-PHOSPHOFRUCTOKINASE-RELATED"/>
    <property type="match status" value="1"/>
</dbReference>
<gene>
    <name evidence="8" type="ORF">C7H83_03730</name>
</gene>
<dbReference type="NCBIfam" id="TIGR03168">
    <property type="entry name" value="1-PFK"/>
    <property type="match status" value="1"/>
</dbReference>
<keyword evidence="5 6" id="KW-0067">ATP-binding</keyword>
<comment type="similarity">
    <text evidence="1">Belongs to the carbohydrate kinase pfkB family.</text>
</comment>
<dbReference type="GO" id="GO:0005988">
    <property type="term" value="P:lactose metabolic process"/>
    <property type="evidence" value="ECO:0007669"/>
    <property type="project" value="UniProtKB-KW"/>
</dbReference>
<dbReference type="EMBL" id="CP027768">
    <property type="protein sequence ID" value="AYW49657.1"/>
    <property type="molecule type" value="Genomic_DNA"/>
</dbReference>
<name>A0A3G5FH10_TETHA</name>
<evidence type="ECO:0000313" key="9">
    <source>
        <dbReference type="Proteomes" id="UP000280475"/>
    </source>
</evidence>
<dbReference type="GO" id="GO:0009024">
    <property type="term" value="F:tagatose-6-phosphate kinase activity"/>
    <property type="evidence" value="ECO:0007669"/>
    <property type="project" value="UniProtKB-EC"/>
</dbReference>
<evidence type="ECO:0000313" key="8">
    <source>
        <dbReference type="EMBL" id="AYW49657.1"/>
    </source>
</evidence>
<dbReference type="Proteomes" id="UP000280475">
    <property type="component" value="Chromosome"/>
</dbReference>
<comment type="similarity">
    <text evidence="6">Belongs to the carbohydrate kinase PfkB family. LacC subfamily.</text>
</comment>
<dbReference type="GO" id="GO:2001059">
    <property type="term" value="P:D-tagatose 6-phosphate catabolic process"/>
    <property type="evidence" value="ECO:0007669"/>
    <property type="project" value="UniProtKB-UniPathway"/>
</dbReference>
<dbReference type="InterPro" id="IPR002173">
    <property type="entry name" value="Carboh/pur_kinase_PfkB_CS"/>
</dbReference>
<organism evidence="8 9">
    <name type="scientific">Tetragenococcus halophilus</name>
    <name type="common">Pediococcus halophilus</name>
    <dbReference type="NCBI Taxonomy" id="51669"/>
    <lineage>
        <taxon>Bacteria</taxon>
        <taxon>Bacillati</taxon>
        <taxon>Bacillota</taxon>
        <taxon>Bacilli</taxon>
        <taxon>Lactobacillales</taxon>
        <taxon>Enterococcaceae</taxon>
        <taxon>Tetragenococcus</taxon>
    </lineage>
</organism>
<evidence type="ECO:0000256" key="2">
    <source>
        <dbReference type="ARBA" id="ARBA00022679"/>
    </source>
</evidence>
<dbReference type="Pfam" id="PF00294">
    <property type="entry name" value="PfkB"/>
    <property type="match status" value="1"/>
</dbReference>
<reference evidence="8 9" key="1">
    <citation type="journal article" date="2012" name="Int. J. Syst. Evol. Microbiol.">
        <title>Characterization of Tetragenococcus strains from sugar thick juice reveals a novel species, Tetragenococcus osmophilus sp. nov., and divides Tetragenococcus halophilus into two subspecies, T. halophilus subsp. halophilus subsp. nov. and T. halophilus subsp. flandriensis subsp. nov.</title>
        <authorList>
            <person name="Juste A."/>
            <person name="Van Trappen S."/>
            <person name="Verreth C."/>
            <person name="Cleenwerck I."/>
            <person name="De Vos P."/>
            <person name="Lievens B."/>
            <person name="Willems K.A."/>
        </authorList>
    </citation>
    <scope>NUCLEOTIDE SEQUENCE [LARGE SCALE GENOMIC DNA]</scope>
    <source>
        <strain evidence="8 9">LMG 26042</strain>
    </source>
</reference>
<comment type="pathway">
    <text evidence="6">Carbohydrate metabolism; D-tagatose 6-phosphate degradation; D-glyceraldehyde 3-phosphate and glycerone phosphate from D-tagatose 6-phosphate: step 1/2.</text>
</comment>
<dbReference type="InterPro" id="IPR011611">
    <property type="entry name" value="PfkB_dom"/>
</dbReference>
<dbReference type="PIRSF" id="PIRSF000535">
    <property type="entry name" value="1PFK/6PFK/LacC"/>
    <property type="match status" value="1"/>
</dbReference>
<dbReference type="RefSeq" id="WP_103892961.1">
    <property type="nucleotide sequence ID" value="NZ_CP027768.1"/>
</dbReference>
<dbReference type="InterPro" id="IPR029056">
    <property type="entry name" value="Ribokinase-like"/>
</dbReference>
<keyword evidence="4" id="KW-0418">Kinase</keyword>